<accession>A0A1S3K714</accession>
<dbReference type="InterPro" id="IPR036383">
    <property type="entry name" value="TSP1_rpt_sf"/>
</dbReference>
<evidence type="ECO:0000259" key="6">
    <source>
        <dbReference type="Pfam" id="PF05986"/>
    </source>
</evidence>
<feature type="domain" description="ADAMTS/ADAMTS-like cysteine-rich" evidence="7">
    <location>
        <begin position="82"/>
        <end position="190"/>
    </location>
</feature>
<dbReference type="RefSeq" id="XP_013418420.1">
    <property type="nucleotide sequence ID" value="XM_013562966.1"/>
</dbReference>
<dbReference type="InterPro" id="IPR010294">
    <property type="entry name" value="ADAMTS_spacer1"/>
</dbReference>
<dbReference type="Pfam" id="PF19236">
    <property type="entry name" value="ADAMTS_CR_3"/>
    <property type="match status" value="1"/>
</dbReference>
<dbReference type="InterPro" id="IPR050439">
    <property type="entry name" value="ADAMTS_ADAMTS-like"/>
</dbReference>
<evidence type="ECO:0000313" key="8">
    <source>
        <dbReference type="Proteomes" id="UP000085678"/>
    </source>
</evidence>
<dbReference type="GO" id="GO:0004222">
    <property type="term" value="F:metalloendopeptidase activity"/>
    <property type="evidence" value="ECO:0007669"/>
    <property type="project" value="TreeGrafter"/>
</dbReference>
<feature type="disulfide bond" evidence="4">
    <location>
        <begin position="41"/>
        <end position="76"/>
    </location>
</feature>
<dbReference type="Gene3D" id="2.20.100.10">
    <property type="entry name" value="Thrombospondin type-1 (TSP1) repeat"/>
    <property type="match status" value="2"/>
</dbReference>
<feature type="disulfide bond" evidence="4">
    <location>
        <begin position="37"/>
        <end position="71"/>
    </location>
</feature>
<feature type="chain" id="PRO_5010380309" evidence="5">
    <location>
        <begin position="23"/>
        <end position="503"/>
    </location>
</feature>
<keyword evidence="8" id="KW-1185">Reference proteome</keyword>
<gene>
    <name evidence="9" type="primary">LOC106179360</name>
</gene>
<dbReference type="GO" id="GO:0031012">
    <property type="term" value="C:extracellular matrix"/>
    <property type="evidence" value="ECO:0007669"/>
    <property type="project" value="TreeGrafter"/>
</dbReference>
<dbReference type="GO" id="GO:0006508">
    <property type="term" value="P:proteolysis"/>
    <property type="evidence" value="ECO:0007669"/>
    <property type="project" value="TreeGrafter"/>
</dbReference>
<dbReference type="AlphaFoldDB" id="A0A1S3K714"/>
<reference evidence="9" key="1">
    <citation type="submission" date="2025-08" db="UniProtKB">
        <authorList>
            <consortium name="RefSeq"/>
        </authorList>
    </citation>
    <scope>IDENTIFICATION</scope>
    <source>
        <tissue evidence="9">Gonads</tissue>
    </source>
</reference>
<dbReference type="OrthoDB" id="6243031at2759"/>
<dbReference type="PANTHER" id="PTHR13723">
    <property type="entry name" value="ADAMTS A DISINTEGRIN AND METALLOPROTEASE WITH THROMBOSPONDIN MOTIFS PROTEASE"/>
    <property type="match status" value="1"/>
</dbReference>
<dbReference type="Proteomes" id="UP000085678">
    <property type="component" value="Unplaced"/>
</dbReference>
<keyword evidence="3 4" id="KW-1015">Disulfide bond</keyword>
<keyword evidence="5" id="KW-0732">Signal</keyword>
<evidence type="ECO:0000256" key="1">
    <source>
        <dbReference type="ARBA" id="ARBA00004613"/>
    </source>
</evidence>
<feature type="disulfide bond" evidence="4">
    <location>
        <begin position="52"/>
        <end position="61"/>
    </location>
</feature>
<evidence type="ECO:0000256" key="4">
    <source>
        <dbReference type="PIRSR" id="PIRSR613273-3"/>
    </source>
</evidence>
<comment type="subcellular location">
    <subcellularLocation>
        <location evidence="1">Secreted</location>
    </subcellularLocation>
</comment>
<evidence type="ECO:0000259" key="7">
    <source>
        <dbReference type="Pfam" id="PF19236"/>
    </source>
</evidence>
<evidence type="ECO:0000313" key="9">
    <source>
        <dbReference type="RefSeq" id="XP_013418420.1"/>
    </source>
</evidence>
<keyword evidence="2" id="KW-0964">Secreted</keyword>
<evidence type="ECO:0000256" key="5">
    <source>
        <dbReference type="SAM" id="SignalP"/>
    </source>
</evidence>
<name>A0A1S3K714_LINAN</name>
<dbReference type="GO" id="GO:0005576">
    <property type="term" value="C:extracellular region"/>
    <property type="evidence" value="ECO:0007669"/>
    <property type="project" value="UniProtKB-SubCell"/>
</dbReference>
<dbReference type="Pfam" id="PF19030">
    <property type="entry name" value="TSP1_ADAMTS"/>
    <property type="match status" value="2"/>
</dbReference>
<dbReference type="InterPro" id="IPR045371">
    <property type="entry name" value="ADAMTS_CR_3"/>
</dbReference>
<feature type="domain" description="ADAMTS/ADAMTS-like Spacer 1" evidence="6">
    <location>
        <begin position="194"/>
        <end position="308"/>
    </location>
</feature>
<dbReference type="PROSITE" id="PS50092">
    <property type="entry name" value="TSP1"/>
    <property type="match status" value="2"/>
</dbReference>
<proteinExistence type="predicted"/>
<dbReference type="KEGG" id="lak:106179360"/>
<sequence>MFYLRWLMFMWFLLECSIPSQASDGNWGPWENTWSICTRSCGGGIRLKRRYCHQGPSKDSCDGEAIQAQLCNIQPCPAISSQYEFKERQCAATNTQPDRLGRYTNWVPFETVQKNRQCHVVCVPRESPDQKAEVREQSAIDGTICEHDSPAWGFDKCVNGKCQKFGCDGELNSGTFFDVCGICGGTGNSCKKFSGKQTSGKFQEHVTFLTLTGGATSIKIVSSNAYTHIGVRVNGRWLLGPHSGRGKSRLYDSEGVHVQYKGGLSDSEYLSIKSIPNNITVSFSVKQEYDSTQYNGVDPVITYEYYLPTNHVAPAAVGSVQRYRWSLHYITGCTQTCGGGMQLVKALCVVAPGGSIVDDVLCNAQDRPTSTSLSCNTQACPANWTPVDIKQCTRSCGTRQLVCPVTCVSQRSGIPVRVSNDQCPQVGGSVNSGVSTCPYRWVTGHWFQCPASCGQLSVQTRQVMCVDMTTNEITQDVFCQSLQSPASLRQCTGSCYKQTNIIG</sequence>
<dbReference type="Pfam" id="PF00090">
    <property type="entry name" value="TSP_1"/>
    <property type="match status" value="1"/>
</dbReference>
<dbReference type="InterPro" id="IPR000884">
    <property type="entry name" value="TSP1_rpt"/>
</dbReference>
<protein>
    <submittedName>
        <fullName evidence="9">A disintegrin and metalloproteinase with thrombospondin motifs 13-like</fullName>
    </submittedName>
</protein>
<organism evidence="8 9">
    <name type="scientific">Lingula anatina</name>
    <name type="common">Brachiopod</name>
    <name type="synonym">Lingula unguis</name>
    <dbReference type="NCBI Taxonomy" id="7574"/>
    <lineage>
        <taxon>Eukaryota</taxon>
        <taxon>Metazoa</taxon>
        <taxon>Spiralia</taxon>
        <taxon>Lophotrochozoa</taxon>
        <taxon>Brachiopoda</taxon>
        <taxon>Linguliformea</taxon>
        <taxon>Lingulata</taxon>
        <taxon>Lingulida</taxon>
        <taxon>Linguloidea</taxon>
        <taxon>Lingulidae</taxon>
        <taxon>Lingula</taxon>
    </lineage>
</organism>
<dbReference type="SMART" id="SM00209">
    <property type="entry name" value="TSP1"/>
    <property type="match status" value="3"/>
</dbReference>
<dbReference type="PANTHER" id="PTHR13723:SF20">
    <property type="entry name" value="A DISINTEGRIN AND METALLOPROTEINASE WITH THROMBOSPONDIN MOTIFS 13"/>
    <property type="match status" value="1"/>
</dbReference>
<dbReference type="PRINTS" id="PR01857">
    <property type="entry name" value="ADAMTSFAMILY"/>
</dbReference>
<dbReference type="GO" id="GO:0030198">
    <property type="term" value="P:extracellular matrix organization"/>
    <property type="evidence" value="ECO:0007669"/>
    <property type="project" value="InterPro"/>
</dbReference>
<evidence type="ECO:0000256" key="3">
    <source>
        <dbReference type="ARBA" id="ARBA00023157"/>
    </source>
</evidence>
<dbReference type="InParanoid" id="A0A1S3K714"/>
<dbReference type="SUPFAM" id="SSF82895">
    <property type="entry name" value="TSP-1 type 1 repeat"/>
    <property type="match status" value="3"/>
</dbReference>
<dbReference type="Pfam" id="PF05986">
    <property type="entry name" value="ADAMTS_spacer1"/>
    <property type="match status" value="1"/>
</dbReference>
<dbReference type="InterPro" id="IPR013273">
    <property type="entry name" value="ADAMTS/ADAMTS-like"/>
</dbReference>
<dbReference type="GeneID" id="106179360"/>
<feature type="signal peptide" evidence="5">
    <location>
        <begin position="1"/>
        <end position="22"/>
    </location>
</feature>
<dbReference type="Gene3D" id="2.60.120.830">
    <property type="match status" value="1"/>
</dbReference>
<evidence type="ECO:0000256" key="2">
    <source>
        <dbReference type="ARBA" id="ARBA00022525"/>
    </source>
</evidence>